<feature type="domain" description="PAS" evidence="4">
    <location>
        <begin position="23"/>
        <end position="81"/>
    </location>
</feature>
<accession>A0A699ZD44</accession>
<evidence type="ECO:0000256" key="3">
    <source>
        <dbReference type="SAM" id="MobiDB-lite"/>
    </source>
</evidence>
<dbReference type="Proteomes" id="UP000485058">
    <property type="component" value="Unassembled WGS sequence"/>
</dbReference>
<dbReference type="GO" id="GO:0009881">
    <property type="term" value="F:photoreceptor activity"/>
    <property type="evidence" value="ECO:0007669"/>
    <property type="project" value="UniProtKB-KW"/>
</dbReference>
<dbReference type="InterPro" id="IPR052994">
    <property type="entry name" value="Tiny_macrocysts_regulators"/>
</dbReference>
<feature type="compositionally biased region" description="Polar residues" evidence="3">
    <location>
        <begin position="205"/>
        <end position="223"/>
    </location>
</feature>
<dbReference type="InterPro" id="IPR035965">
    <property type="entry name" value="PAS-like_dom_sf"/>
</dbReference>
<dbReference type="PANTHER" id="PTHR31600">
    <property type="entry name" value="TINY MACROCYSTS PROTEIN B-RELATED"/>
    <property type="match status" value="1"/>
</dbReference>
<keyword evidence="2" id="KW-0716">Sensory transduction</keyword>
<keyword evidence="1" id="KW-0675">Receptor</keyword>
<reference evidence="5 6" key="1">
    <citation type="submission" date="2020-02" db="EMBL/GenBank/DDBJ databases">
        <title>Draft genome sequence of Haematococcus lacustris strain NIES-144.</title>
        <authorList>
            <person name="Morimoto D."/>
            <person name="Nakagawa S."/>
            <person name="Yoshida T."/>
            <person name="Sawayama S."/>
        </authorList>
    </citation>
    <scope>NUCLEOTIDE SEQUENCE [LARGE SCALE GENOMIC DNA]</scope>
    <source>
        <strain evidence="5 6">NIES-144</strain>
    </source>
</reference>
<dbReference type="InterPro" id="IPR000014">
    <property type="entry name" value="PAS"/>
</dbReference>
<feature type="compositionally biased region" description="Basic residues" evidence="3">
    <location>
        <begin position="224"/>
        <end position="233"/>
    </location>
</feature>
<dbReference type="CDD" id="cd00130">
    <property type="entry name" value="PAS"/>
    <property type="match status" value="1"/>
</dbReference>
<evidence type="ECO:0000259" key="4">
    <source>
        <dbReference type="Pfam" id="PF13426"/>
    </source>
</evidence>
<dbReference type="Gene3D" id="3.30.450.20">
    <property type="entry name" value="PAS domain"/>
    <property type="match status" value="1"/>
</dbReference>
<evidence type="ECO:0000313" key="6">
    <source>
        <dbReference type="Proteomes" id="UP000485058"/>
    </source>
</evidence>
<dbReference type="NCBIfam" id="TIGR00229">
    <property type="entry name" value="sensory_box"/>
    <property type="match status" value="1"/>
</dbReference>
<dbReference type="EMBL" id="BLLF01001053">
    <property type="protein sequence ID" value="GFH16804.1"/>
    <property type="molecule type" value="Genomic_DNA"/>
</dbReference>
<feature type="compositionally biased region" description="Polar residues" evidence="3">
    <location>
        <begin position="845"/>
        <end position="859"/>
    </location>
</feature>
<dbReference type="SUPFAM" id="SSF55785">
    <property type="entry name" value="PYP-like sensor domain (PAS domain)"/>
    <property type="match status" value="1"/>
</dbReference>
<feature type="region of interest" description="Disordered" evidence="3">
    <location>
        <begin position="199"/>
        <end position="338"/>
    </location>
</feature>
<sequence>MTGVDPGLRSALTEIDRGNESRAIIIINARCIIQVVNQVACDALGYSRNELKGRNVNNIMPHPFCNNHDQFVRNYVTTGKPSLNAGAASKAVILGDVIPFVALHRERYTLAVTLQVTQVSGIGEDAMFMGVVVALPQDPDEAKVWLMLNLSVVCPNFTDWTAFKPDDVAGLALKDLVVNYDILEPVLTEAKAMATAMPMPGSHQAGPNMQPNGARSSQLVTRRSNVKREHHLSRQQSVEPGTGWSPFAVCQAEAQDRSPPLLTPAEQTGLRLRRSRSLLRNKTSEQEPSVHLNWAEQAGGGVMGEGQAAPSTSKPATDRHDSLAQQVSSAFGREGPRTRRVSTVWNDVKAGWDAFRGRQSVQLPSELQPKGSGAMEEEQWRKSSVTAQGRGVPAYEWLAHSVLLQHKYHTPVQASIRTTVGGVGKFSFLVLTIRRGGQQGCATIPTTPQYKPAPAPDQPRLHPASAPSLAPGPAPAAPAAAGEAEHLLVTDSKGRVCHATKGLAAALRTTNKAMVAGGAANALENLLPQPLALLHRSLAVSIPLHSPPAYSCRSGLAVPLLISGVRDNDSAPFRLRMYQQDKDALGADEVFHVTTLRQASMTEALAERCLSLVVDPSTGLVLSTGSSPLTLFGYHPQQLLGSCLADLLDVLQPPQPGAQDKTSRDKIGPGSYASAVLAHMAAEAFSRGEVGFRAGLLKPASQVDSLLSSVAHLLTPADATACQAALPQLHPALMVVRPHLPDAVGQAGIQQLLHPPCSQPGFSHVTSLYDDKSGGGSASCQDGRRSVAWAGWQPGSQQHVSDAAVHICLTQTPGQVGQHRREAVKQVEGSCLYHHVSFSPPPTSAWLQQSSKAAGNPSEQGPAASSLGLPSPSPVLLEVHLWRAELACSVVELNEAGQVVGPDAALPLYPPGLLFGVHATQLVGRHISHFLPDLASMGDLSCLLEPVPPPGTVQLMHSPQGLVPAASAAAQTGRKGVLKSVVSLTAAELQQGKKPRVGPLLLLAAKQHSEGTDMEVSVQAVRKSSGNGMWLVMHPYQPKAGRPDLGTWLAGRRLGAQAQLAAGVAQVSLCASSTPLGSVTCVERPSSPVLTTLPYRVAKARPGSNAISSGPQLMLPEERPAVSNADGPDAVRGVGFSSLPSAQLGRQAFSNPPLRDVTCPVIREAGLGNAGTSPHRPTWQQQPEGPMPRLSTSQAQEPLPAGPGSACLQLSRLTNKCMDQMFAATDESRLDGSKQGSSADTAPVAQWVLSDGAQFMTDRPALPVPLVPVHGSTSSPQHTYLRAPSRISLPKLNSFTKSGRVHPEVTRQLVPDGQGSSGQLLVEVVPYGGPGSGLHSHVEPRSVNGSDDAESNRLDEGLPDGQAELGVADYNRGKRYKRLARMLASPLVQRHMTRFRSGTSFLSPQRQKQVPSL</sequence>
<feature type="region of interest" description="Disordered" evidence="3">
    <location>
        <begin position="1167"/>
        <end position="1203"/>
    </location>
</feature>
<name>A0A699ZD44_HAELA</name>
<comment type="caution">
    <text evidence="5">The sequence shown here is derived from an EMBL/GenBank/DDBJ whole genome shotgun (WGS) entry which is preliminary data.</text>
</comment>
<proteinExistence type="predicted"/>
<evidence type="ECO:0000256" key="2">
    <source>
        <dbReference type="ARBA" id="ARBA00022606"/>
    </source>
</evidence>
<keyword evidence="1" id="KW-0157">Chromophore</keyword>
<keyword evidence="6" id="KW-1185">Reference proteome</keyword>
<organism evidence="5 6">
    <name type="scientific">Haematococcus lacustris</name>
    <name type="common">Green alga</name>
    <name type="synonym">Haematococcus pluvialis</name>
    <dbReference type="NCBI Taxonomy" id="44745"/>
    <lineage>
        <taxon>Eukaryota</taxon>
        <taxon>Viridiplantae</taxon>
        <taxon>Chlorophyta</taxon>
        <taxon>core chlorophytes</taxon>
        <taxon>Chlorophyceae</taxon>
        <taxon>CS clade</taxon>
        <taxon>Chlamydomonadales</taxon>
        <taxon>Haematococcaceae</taxon>
        <taxon>Haematococcus</taxon>
    </lineage>
</organism>
<dbReference type="PANTHER" id="PTHR31600:SF2">
    <property type="entry name" value="GAMETE ENRICHED GENE 10 PROTEIN-RELATED"/>
    <property type="match status" value="1"/>
</dbReference>
<feature type="non-terminal residue" evidence="5">
    <location>
        <position position="1"/>
    </location>
</feature>
<protein>
    <recommendedName>
        <fullName evidence="4">PAS domain-containing protein</fullName>
    </recommendedName>
</protein>
<feature type="region of interest" description="Disordered" evidence="3">
    <location>
        <begin position="448"/>
        <end position="481"/>
    </location>
</feature>
<evidence type="ECO:0000256" key="1">
    <source>
        <dbReference type="ARBA" id="ARBA00022543"/>
    </source>
</evidence>
<evidence type="ECO:0000313" key="5">
    <source>
        <dbReference type="EMBL" id="GFH16804.1"/>
    </source>
</evidence>
<feature type="non-terminal residue" evidence="5">
    <location>
        <position position="1413"/>
    </location>
</feature>
<dbReference type="Pfam" id="PF13426">
    <property type="entry name" value="PAS_9"/>
    <property type="match status" value="1"/>
</dbReference>
<feature type="region of interest" description="Disordered" evidence="3">
    <location>
        <begin position="844"/>
        <end position="869"/>
    </location>
</feature>
<keyword evidence="1" id="KW-0600">Photoreceptor protein</keyword>
<feature type="region of interest" description="Disordered" evidence="3">
    <location>
        <begin position="1323"/>
        <end position="1363"/>
    </location>
</feature>
<gene>
    <name evidence="5" type="ORF">HaLaN_13301</name>
</gene>